<dbReference type="PANTHER" id="PTHR43873">
    <property type="entry name" value="COBYRINATE A,C-DIAMIDE SYNTHASE"/>
    <property type="match status" value="1"/>
</dbReference>
<comment type="catalytic activity">
    <reaction evidence="9">
        <text>cob(II)yrinate + 2 L-glutamine + 2 ATP + 2 H2O = cob(II)yrinate a,c diamide + 2 L-glutamate + 2 ADP + 2 phosphate + 2 H(+)</text>
        <dbReference type="Rhea" id="RHEA:26289"/>
        <dbReference type="ChEBI" id="CHEBI:15377"/>
        <dbReference type="ChEBI" id="CHEBI:15378"/>
        <dbReference type="ChEBI" id="CHEBI:29985"/>
        <dbReference type="ChEBI" id="CHEBI:30616"/>
        <dbReference type="ChEBI" id="CHEBI:43474"/>
        <dbReference type="ChEBI" id="CHEBI:58359"/>
        <dbReference type="ChEBI" id="CHEBI:58537"/>
        <dbReference type="ChEBI" id="CHEBI:58894"/>
        <dbReference type="ChEBI" id="CHEBI:456216"/>
        <dbReference type="EC" id="6.3.5.11"/>
    </reaction>
</comment>
<dbReference type="GO" id="GO:0005524">
    <property type="term" value="F:ATP binding"/>
    <property type="evidence" value="ECO:0007669"/>
    <property type="project" value="UniProtKB-UniRule"/>
</dbReference>
<sequence>MSSIYISAAHKSSGKTTLSLGLCTALHNRGLKVQSFKKGPDYIDPLWLAKASHGRCYNLDFNTMTDEEILTKVSHHSEGADISIIEGNKGLYDGVKVDGTDSNAAIVKLLATPVVLVIDTRGVTRGVAPLLLGYQQFDPTIKIAGVIFNMVGGARHERKLRGVVEAYTDVPVLGAVHKHNDLVLVERHLGLMPINESELATEKITNIASLIAQQVDLDSVLSIAKTAPSVMVPENKEIIVKDAVELIQSDKLRIGICKDSAFGFYYQDDLEALQAQGAELITINTLNDAHLPKDLDGLFIGGGFPETHMEKLSANTSLRQEIYDLIEAGLPTYAECGGLMYLSESLSWKDKTLDMVGIIPADTIMHEKPQGRGYVKLEETAHMLWGTHPQGELIAAHEFHYSKLDNLNKKGKFAFRVLRGTGITGSEDGWVYKNLLASYTHMRDTKRYHWAKHFVDFIKSTKN</sequence>
<dbReference type="NCBIfam" id="TIGR00379">
    <property type="entry name" value="cobB"/>
    <property type="match status" value="1"/>
</dbReference>
<gene>
    <name evidence="12" type="primary">cobB</name>
    <name evidence="9" type="synonym">cbiA</name>
    <name evidence="12" type="ORF">ENJ51_08635</name>
</gene>
<comment type="cofactor">
    <cofactor evidence="1 9">
        <name>Mg(2+)</name>
        <dbReference type="ChEBI" id="CHEBI:18420"/>
    </cofactor>
</comment>
<dbReference type="HAMAP" id="MF_00027">
    <property type="entry name" value="CobB_CbiA"/>
    <property type="match status" value="1"/>
</dbReference>
<evidence type="ECO:0000256" key="5">
    <source>
        <dbReference type="ARBA" id="ARBA00022741"/>
    </source>
</evidence>
<protein>
    <recommendedName>
        <fullName evidence="9">Cobyrinate a,c-diamide synthase</fullName>
        <ecNumber evidence="9">6.3.5.11</ecNumber>
    </recommendedName>
    <alternativeName>
        <fullName evidence="9">Cobyrinic acid a,c-diamide synthetase</fullName>
    </alternativeName>
</protein>
<evidence type="ECO:0000256" key="7">
    <source>
        <dbReference type="ARBA" id="ARBA00022842"/>
    </source>
</evidence>
<evidence type="ECO:0000256" key="8">
    <source>
        <dbReference type="ARBA" id="ARBA00022962"/>
    </source>
</evidence>
<name>A0A7V2T3T3_LEUMU</name>
<dbReference type="InterPro" id="IPR002586">
    <property type="entry name" value="CobQ/CobB/MinD/ParA_Nub-bd_dom"/>
</dbReference>
<dbReference type="SUPFAM" id="SSF52317">
    <property type="entry name" value="Class I glutamine amidotransferase-like"/>
    <property type="match status" value="1"/>
</dbReference>
<keyword evidence="7 9" id="KW-0460">Magnesium</keyword>
<accession>A0A7V2T3T3</accession>
<feature type="site" description="Increases nucleophilicity of active site Cys" evidence="9">
    <location>
        <position position="441"/>
    </location>
</feature>
<evidence type="ECO:0000256" key="4">
    <source>
        <dbReference type="ARBA" id="ARBA00022598"/>
    </source>
</evidence>
<dbReference type="NCBIfam" id="NF002204">
    <property type="entry name" value="PRK01077.1"/>
    <property type="match status" value="1"/>
</dbReference>
<dbReference type="InterPro" id="IPR004484">
    <property type="entry name" value="CbiA/CobB_synth"/>
</dbReference>
<evidence type="ECO:0000259" key="11">
    <source>
        <dbReference type="Pfam" id="PF07685"/>
    </source>
</evidence>
<keyword evidence="4 9" id="KW-0436">Ligase</keyword>
<evidence type="ECO:0000313" key="12">
    <source>
        <dbReference type="EMBL" id="HFC92863.1"/>
    </source>
</evidence>
<dbReference type="InterPro" id="IPR027417">
    <property type="entry name" value="P-loop_NTPase"/>
</dbReference>
<comment type="miscellaneous">
    <text evidence="9">The a and c carboxylates of cobyrinate are activated for nucleophilic attack via formation of a phosphorylated intermediate by ATP. CbiA catalyzes first the amidation of the c-carboxylate, and then that of the a-carboxylate.</text>
</comment>
<dbReference type="Pfam" id="PF07685">
    <property type="entry name" value="GATase_3"/>
    <property type="match status" value="1"/>
</dbReference>
<keyword evidence="5 9" id="KW-0547">Nucleotide-binding</keyword>
<dbReference type="Proteomes" id="UP000885750">
    <property type="component" value="Unassembled WGS sequence"/>
</dbReference>
<dbReference type="EC" id="6.3.5.11" evidence="9"/>
<evidence type="ECO:0000256" key="1">
    <source>
        <dbReference type="ARBA" id="ARBA00001946"/>
    </source>
</evidence>
<keyword evidence="3 9" id="KW-0169">Cobalamin biosynthesis</keyword>
<comment type="pathway">
    <text evidence="9">Cofactor biosynthesis; adenosylcobalamin biosynthesis; cob(II)yrinate a,c-diamide from sirohydrochlorin (anaerobic route): step 10/10.</text>
</comment>
<dbReference type="GO" id="GO:0042242">
    <property type="term" value="F:cobyrinic acid a,c-diamide synthase activity"/>
    <property type="evidence" value="ECO:0007669"/>
    <property type="project" value="UniProtKB-UniRule"/>
</dbReference>
<feature type="domain" description="CobB/CobQ-like glutamine amidotransferase" evidence="11">
    <location>
        <begin position="253"/>
        <end position="442"/>
    </location>
</feature>
<evidence type="ECO:0000259" key="10">
    <source>
        <dbReference type="Pfam" id="PF01656"/>
    </source>
</evidence>
<evidence type="ECO:0000256" key="2">
    <source>
        <dbReference type="ARBA" id="ARBA00006205"/>
    </source>
</evidence>
<dbReference type="PANTHER" id="PTHR43873:SF1">
    <property type="entry name" value="COBYRINATE A,C-DIAMIDE SYNTHASE"/>
    <property type="match status" value="1"/>
</dbReference>
<dbReference type="GO" id="GO:0009236">
    <property type="term" value="P:cobalamin biosynthetic process"/>
    <property type="evidence" value="ECO:0007669"/>
    <property type="project" value="UniProtKB-UniRule"/>
</dbReference>
<dbReference type="InterPro" id="IPR011698">
    <property type="entry name" value="GATase_3"/>
</dbReference>
<dbReference type="Gene3D" id="3.40.50.880">
    <property type="match status" value="1"/>
</dbReference>
<comment type="function">
    <text evidence="9">Catalyzes the ATP-dependent amidation of the two carboxylate groups at positions a and c of cobyrinate, using either L-glutamine or ammonia as the nitrogen source.</text>
</comment>
<organism evidence="12">
    <name type="scientific">Leucothrix mucor</name>
    <dbReference type="NCBI Taxonomy" id="45248"/>
    <lineage>
        <taxon>Bacteria</taxon>
        <taxon>Pseudomonadati</taxon>
        <taxon>Pseudomonadota</taxon>
        <taxon>Gammaproteobacteria</taxon>
        <taxon>Thiotrichales</taxon>
        <taxon>Thiotrichaceae</taxon>
        <taxon>Leucothrix</taxon>
    </lineage>
</organism>
<dbReference type="CDD" id="cd03130">
    <property type="entry name" value="GATase1_CobB"/>
    <property type="match status" value="1"/>
</dbReference>
<keyword evidence="6 9" id="KW-0067">ATP-binding</keyword>
<dbReference type="UniPathway" id="UPA00148">
    <property type="reaction ID" value="UER00231"/>
</dbReference>
<comment type="similarity">
    <text evidence="9">Belongs to the CobB/CbiA family.</text>
</comment>
<evidence type="ECO:0000256" key="3">
    <source>
        <dbReference type="ARBA" id="ARBA00022573"/>
    </source>
</evidence>
<dbReference type="SUPFAM" id="SSF52540">
    <property type="entry name" value="P-loop containing nucleoside triphosphate hydrolases"/>
    <property type="match status" value="1"/>
</dbReference>
<dbReference type="AlphaFoldDB" id="A0A7V2T3T3"/>
<dbReference type="CDD" id="cd05388">
    <property type="entry name" value="CobB_N"/>
    <property type="match status" value="1"/>
</dbReference>
<comment type="domain">
    <text evidence="9">Comprises of two domains. The C-terminal domain contains the binding site for glutamine and catalyzes the hydrolysis of this substrate to glutamate and ammonia. The N-terminal domain is anticipated to bind ATP and cobyrinate and catalyzes the ultimate synthesis of the diamide product. The ammonia produced via the glutaminase domain is probably translocated to the adjacent domain via a molecular tunnel, where it reacts with an activated intermediate.</text>
</comment>
<dbReference type="Gene3D" id="3.40.50.300">
    <property type="entry name" value="P-loop containing nucleotide triphosphate hydrolases"/>
    <property type="match status" value="1"/>
</dbReference>
<evidence type="ECO:0000256" key="6">
    <source>
        <dbReference type="ARBA" id="ARBA00022840"/>
    </source>
</evidence>
<feature type="active site" description="Nucleophile" evidence="9">
    <location>
        <position position="336"/>
    </location>
</feature>
<dbReference type="EMBL" id="DRMS01000322">
    <property type="protein sequence ID" value="HFC92863.1"/>
    <property type="molecule type" value="Genomic_DNA"/>
</dbReference>
<feature type="domain" description="CobQ/CobB/MinD/ParA nucleotide binding" evidence="10">
    <location>
        <begin position="13"/>
        <end position="182"/>
    </location>
</feature>
<proteinExistence type="inferred from homology"/>
<evidence type="ECO:0000256" key="9">
    <source>
        <dbReference type="HAMAP-Rule" id="MF_00027"/>
    </source>
</evidence>
<dbReference type="InterPro" id="IPR029062">
    <property type="entry name" value="Class_I_gatase-like"/>
</dbReference>
<dbReference type="PROSITE" id="PS51274">
    <property type="entry name" value="GATASE_COBBQ"/>
    <property type="match status" value="1"/>
</dbReference>
<comment type="similarity">
    <text evidence="2">Belongs to the CobB/CobQ family. CobQ subfamily.</text>
</comment>
<reference evidence="12" key="1">
    <citation type="journal article" date="2020" name="mSystems">
        <title>Genome- and Community-Level Interaction Insights into Carbon Utilization and Element Cycling Functions of Hydrothermarchaeota in Hydrothermal Sediment.</title>
        <authorList>
            <person name="Zhou Z."/>
            <person name="Liu Y."/>
            <person name="Xu W."/>
            <person name="Pan J."/>
            <person name="Luo Z.H."/>
            <person name="Li M."/>
        </authorList>
    </citation>
    <scope>NUCLEOTIDE SEQUENCE [LARGE SCALE GENOMIC DNA]</scope>
    <source>
        <strain evidence="12">HyVt-493</strain>
    </source>
</reference>
<dbReference type="Pfam" id="PF01656">
    <property type="entry name" value="CbiA"/>
    <property type="match status" value="1"/>
</dbReference>
<comment type="caution">
    <text evidence="12">The sequence shown here is derived from an EMBL/GenBank/DDBJ whole genome shotgun (WGS) entry which is preliminary data.</text>
</comment>
<keyword evidence="8 9" id="KW-0315">Glutamine amidotransferase</keyword>